<dbReference type="EMBL" id="CAUYUJ010006291">
    <property type="protein sequence ID" value="CAK0816867.1"/>
    <property type="molecule type" value="Genomic_DNA"/>
</dbReference>
<accession>A0ABN9RFU2</accession>
<organism evidence="1 2">
    <name type="scientific">Prorocentrum cordatum</name>
    <dbReference type="NCBI Taxonomy" id="2364126"/>
    <lineage>
        <taxon>Eukaryota</taxon>
        <taxon>Sar</taxon>
        <taxon>Alveolata</taxon>
        <taxon>Dinophyceae</taxon>
        <taxon>Prorocentrales</taxon>
        <taxon>Prorocentraceae</taxon>
        <taxon>Prorocentrum</taxon>
    </lineage>
</organism>
<evidence type="ECO:0000313" key="2">
    <source>
        <dbReference type="Proteomes" id="UP001189429"/>
    </source>
</evidence>
<comment type="caution">
    <text evidence="1">The sequence shown here is derived from an EMBL/GenBank/DDBJ whole genome shotgun (WGS) entry which is preliminary data.</text>
</comment>
<reference evidence="1" key="1">
    <citation type="submission" date="2023-10" db="EMBL/GenBank/DDBJ databases">
        <authorList>
            <person name="Chen Y."/>
            <person name="Shah S."/>
            <person name="Dougan E. K."/>
            <person name="Thang M."/>
            <person name="Chan C."/>
        </authorList>
    </citation>
    <scope>NUCLEOTIDE SEQUENCE [LARGE SCALE GENOMIC DNA]</scope>
</reference>
<keyword evidence="2" id="KW-1185">Reference proteome</keyword>
<protein>
    <submittedName>
        <fullName evidence="1">Uncharacterized protein</fullName>
    </submittedName>
</protein>
<evidence type="ECO:0000313" key="1">
    <source>
        <dbReference type="EMBL" id="CAK0816867.1"/>
    </source>
</evidence>
<gene>
    <name evidence="1" type="ORF">PCOR1329_LOCUS19639</name>
</gene>
<dbReference type="Proteomes" id="UP001189429">
    <property type="component" value="Unassembled WGS sequence"/>
</dbReference>
<name>A0ABN9RFU2_9DINO</name>
<feature type="non-terminal residue" evidence="1">
    <location>
        <position position="711"/>
    </location>
</feature>
<proteinExistence type="predicted"/>
<sequence>MDQCSIGRSAMFFAAQKRKLLVLMSWDIYHRCWNDVLGAAGKTSRLRRSILSLTHVCNIPYGPWSESKFFASRKEFFAKFLSTSTIDSEWFQTAADEIASDRGMASPTSRADMEDMMRVCAEAELLQKKGKHVKKARWFSLFAALKDLMADWALLREAYRYYHILFHGKGEEEFVEEMLHGVPAGTAPKDYRQELRELKQNSNGISLGAKLLTSELKQDMTILYSVVEPYWYHFGTVTETKKNADENRMHYADLATSGWTSPLRSSLTNALAGPRSLRLMGVLVGPQGDGALSPETLAMQRSTCAVATKFACELAGTRCTSSSEHYASYPGSFAAILADGVTAEAQLAAVNKFRADWATALRLEKAKHSRDDAKEILSQVEWIEMPANRIIMQMFDRPLDATSVDQDGFDMVWDAFSTFGDSLIIENTNNLLRRMTMGQLSDVPTAARRHHQCITSTLLQERGPPYVDIAGSVGEVSADPLSFEIRYAAQPIMTFVYSFHDWQVFETEVAPPCVTNVDPPRIVWQCTSGPMSVLRFALLRKIDLTTAMLKLVLAVCHDEHHARKKGDLVVALVQHVFAADCPKEFTDALIADILHQPTAEELEETEITDPVVECLGMLDEKNVREFEAMALAAKRKQIKDMHGIKRKRDVFTEEAALIRKDAVKTLPDWWDLLKPPKDEDKTLRIELSRVQRKCTATARYILNDGVALPAG</sequence>